<gene>
    <name evidence="3" type="ORF">NCTC10122_00366</name>
</gene>
<organism evidence="3 4">
    <name type="scientific">Mycoplasmopsis bovigenitalium</name>
    <dbReference type="NCBI Taxonomy" id="2112"/>
    <lineage>
        <taxon>Bacteria</taxon>
        <taxon>Bacillati</taxon>
        <taxon>Mycoplasmatota</taxon>
        <taxon>Mycoplasmoidales</taxon>
        <taxon>Metamycoplasmataceae</taxon>
        <taxon>Mycoplasmopsis</taxon>
    </lineage>
</organism>
<name>A0A449A9A9_9BACT</name>
<evidence type="ECO:0000313" key="3">
    <source>
        <dbReference type="EMBL" id="VEU60766.1"/>
    </source>
</evidence>
<dbReference type="Pfam" id="PF01468">
    <property type="entry name" value="GA"/>
    <property type="match status" value="3"/>
</dbReference>
<proteinExistence type="predicted"/>
<dbReference type="AlphaFoldDB" id="A0A449A9A9"/>
<accession>A0A449A9A9</accession>
<keyword evidence="1" id="KW-0175">Coiled coil</keyword>
<evidence type="ECO:0000259" key="2">
    <source>
        <dbReference type="SMART" id="SM00844"/>
    </source>
</evidence>
<evidence type="ECO:0000313" key="4">
    <source>
        <dbReference type="Proteomes" id="UP000290942"/>
    </source>
</evidence>
<feature type="domain" description="Extracellular matrix-binding protein ebh GA module" evidence="2">
    <location>
        <begin position="397"/>
        <end position="448"/>
    </location>
</feature>
<protein>
    <submittedName>
        <fullName evidence="3">Phage-related protein</fullName>
    </submittedName>
</protein>
<dbReference type="EMBL" id="LR214970">
    <property type="protein sequence ID" value="VEU60766.1"/>
    <property type="molecule type" value="Genomic_DNA"/>
</dbReference>
<dbReference type="Proteomes" id="UP000290942">
    <property type="component" value="Chromosome"/>
</dbReference>
<dbReference type="InterPro" id="IPR020840">
    <property type="entry name" value="Extracell_matrix-bd_GA"/>
</dbReference>
<evidence type="ECO:0000256" key="1">
    <source>
        <dbReference type="SAM" id="Coils"/>
    </source>
</evidence>
<feature type="coiled-coil region" evidence="1">
    <location>
        <begin position="449"/>
        <end position="499"/>
    </location>
</feature>
<feature type="domain" description="Extracellular matrix-binding protein ebh GA module" evidence="2">
    <location>
        <begin position="520"/>
        <end position="567"/>
    </location>
</feature>
<dbReference type="Gene3D" id="1.20.5.420">
    <property type="entry name" value="Immunoglobulin FC, subunit C"/>
    <property type="match status" value="3"/>
</dbReference>
<dbReference type="SMART" id="SM00844">
    <property type="entry name" value="GA"/>
    <property type="match status" value="3"/>
</dbReference>
<sequence length="979" mass="112849">MIGGGSMGKKTRNTLLGLAAILTICGTTSATLSTVISSKKHISEQKIVEQIDKLIEQINNDIQTLESNKNSVDTLKKAIDKSKKSLEKYKQKFNEWSKNEYKQYKNIQQPLANFDSSIKDLENKIKESEEKLKQNIQTVQNIVDNAKKTSDEAIEKLEKTSETNLPGLKQANQELQNAAKELEKAKQTAQEMNSQSHVDDLVLKAKEVQKAEEKVKKLINTIQNQTDKQRYDSYQDELNKHINILNKNIEESNNLNDDLSILEPFIEKFEKDNFKAEDAHNFINSIKEPLPQEITNTNRKLKDVIENSEQKINELKSNISNIKSKIDNELNLLNQSQNESKSKIDSTNDINVLTDEFNKSNQRLKVEIPKLNDKIDKYKYQEASPKVIELIENEKSLANAILQKLKNDALNHLNSATNLSDQQNEAFKNQIENATTPQQISKIKNDISLANFKEKAKNDINELQNINSEKQNFINKIDLANNKEEINNIVQEANELNESNSNSSNTSNVIYNTSSTQPTVNLHSKQIAKEKIDKLEYLSEDEKQDFKTNIDNSNDDQEIENHVSNAQTNNQNKQNIVENVKDLDLISTNRKTSAEEYIKNNSLEDSNIKHEELSATNDEKLKIRKQINNAQIVGDIDRDTKRELLNKLINNDDQATLQEIKDILSKHQAYNNELIKAIADFKKLLDKFIKINEKVTISELKNQNQTIINNLDRNIKDYEQKLEKGINSKWLVSEYAAKVNTANKNTSYYINNLEKAIEFIDKRSRNQSINDRYLEEYHKAILENYETEIKCISTRNFEDFRIFAQSLSKLENINSSPIKTIAKELFKNEIILLVGNGIWSISSETVPYNSRSGYKTKVAKIYFEQNSSASNPKIMIDESYYREIYKNFEIKWYGNPDWHKSTAIKKDNGYDYLSDGLIFDSNDEFGTKFKIWIKGNDALYIENIPSKEEYMSKHSASEIQKDSDVSHHIKPEHLEFIDY</sequence>
<dbReference type="InterPro" id="IPR002988">
    <property type="entry name" value="GA_module"/>
</dbReference>
<feature type="coiled-coil region" evidence="1">
    <location>
        <begin position="298"/>
        <end position="408"/>
    </location>
</feature>
<feature type="coiled-coil region" evidence="1">
    <location>
        <begin position="48"/>
        <end position="255"/>
    </location>
</feature>
<reference evidence="3 4" key="1">
    <citation type="submission" date="2019-01" db="EMBL/GenBank/DDBJ databases">
        <authorList>
            <consortium name="Pathogen Informatics"/>
        </authorList>
    </citation>
    <scope>NUCLEOTIDE SEQUENCE [LARGE SCALE GENOMIC DNA]</scope>
    <source>
        <strain evidence="3 4">NCTC10122</strain>
    </source>
</reference>
<feature type="coiled-coil region" evidence="1">
    <location>
        <begin position="701"/>
        <end position="728"/>
    </location>
</feature>
<feature type="domain" description="Extracellular matrix-binding protein ebh GA module" evidence="2">
    <location>
        <begin position="449"/>
        <end position="494"/>
    </location>
</feature>